<evidence type="ECO:0000313" key="4">
    <source>
        <dbReference type="EMBL" id="PKY73263.1"/>
    </source>
</evidence>
<dbReference type="GO" id="GO:0005975">
    <property type="term" value="P:carbohydrate metabolic process"/>
    <property type="evidence" value="ECO:0007669"/>
    <property type="project" value="InterPro"/>
</dbReference>
<name>A0A2I1IQ65_9ACTO</name>
<proteinExistence type="predicted"/>
<dbReference type="GO" id="GO:0019262">
    <property type="term" value="P:N-acetylneuraminate catabolic process"/>
    <property type="evidence" value="ECO:0007669"/>
    <property type="project" value="TreeGrafter"/>
</dbReference>
<accession>A0A2I1IQ65</accession>
<reference evidence="4 5" key="1">
    <citation type="submission" date="2017-12" db="EMBL/GenBank/DDBJ databases">
        <title>Phylogenetic diversity of female urinary microbiome.</title>
        <authorList>
            <person name="Thomas-White K."/>
            <person name="Wolfe A.J."/>
        </authorList>
    </citation>
    <scope>NUCLEOTIDE SEQUENCE [LARGE SCALE GENOMIC DNA]</scope>
    <source>
        <strain evidence="4 5">UMB0402</strain>
    </source>
</reference>
<dbReference type="EMBL" id="PKKO01000001">
    <property type="protein sequence ID" value="PKY73263.1"/>
    <property type="molecule type" value="Genomic_DNA"/>
</dbReference>
<dbReference type="InterPro" id="IPR037171">
    <property type="entry name" value="NagB/RpiA_transferase-like"/>
</dbReference>
<dbReference type="GeneID" id="35866223"/>
<dbReference type="PROSITE" id="PS01161">
    <property type="entry name" value="GLC_GALNAC_ISOMERASE"/>
    <property type="match status" value="1"/>
</dbReference>
<keyword evidence="1" id="KW-0378">Hydrolase</keyword>
<dbReference type="Gene3D" id="3.40.50.1360">
    <property type="match status" value="1"/>
</dbReference>
<sequence>MRIGIFNTALDACDAAAKFIIENFPKGGNLGVATGSTPLPLYLRLRAAHHRGEFDLSDSQAFALDEYVEIGSDDPQRYRNVLRYELVGDDKTGLSENALHTPLAKGGDPEQAAEAYEKEIAAAGGVDIQILGVGANGHIGFNEPGESFNSRTHSGTLTEQTRADNARFFGDEPSSVPTHCVTQGLGTIMDARTIVLLATGPAKAEAVRALVEGEISEDCPASILQKHPNVIVFLNNNAAAKLERKADYKKAWVADQN</sequence>
<dbReference type="Pfam" id="PF01182">
    <property type="entry name" value="Glucosamine_iso"/>
    <property type="match status" value="1"/>
</dbReference>
<dbReference type="GO" id="GO:0006046">
    <property type="term" value="P:N-acetylglucosamine catabolic process"/>
    <property type="evidence" value="ECO:0007669"/>
    <property type="project" value="TreeGrafter"/>
</dbReference>
<comment type="caution">
    <text evidence="4">The sequence shown here is derived from an EMBL/GenBank/DDBJ whole genome shotgun (WGS) entry which is preliminary data.</text>
</comment>
<dbReference type="PANTHER" id="PTHR11280:SF5">
    <property type="entry name" value="GLUCOSAMINE-6-PHOSPHATE ISOMERASE"/>
    <property type="match status" value="1"/>
</dbReference>
<dbReference type="CDD" id="cd01399">
    <property type="entry name" value="GlcN6P_deaminase"/>
    <property type="match status" value="1"/>
</dbReference>
<dbReference type="GO" id="GO:0005737">
    <property type="term" value="C:cytoplasm"/>
    <property type="evidence" value="ECO:0007669"/>
    <property type="project" value="TreeGrafter"/>
</dbReference>
<gene>
    <name evidence="4" type="ORF">CYJ19_01345</name>
</gene>
<dbReference type="STRING" id="33007.HMPREF3198_00910"/>
<dbReference type="InterPro" id="IPR006148">
    <property type="entry name" value="Glc/Gal-6P_isomerase"/>
</dbReference>
<dbReference type="InterPro" id="IPR004547">
    <property type="entry name" value="Glucosamine6P_isomerase"/>
</dbReference>
<dbReference type="AlphaFoldDB" id="A0A2I1IQ65"/>
<keyword evidence="2" id="KW-0119">Carbohydrate metabolism</keyword>
<dbReference type="RefSeq" id="WP_024330704.1">
    <property type="nucleotide sequence ID" value="NZ_JASOXK010000001.1"/>
</dbReference>
<dbReference type="GO" id="GO:0006043">
    <property type="term" value="P:glucosamine catabolic process"/>
    <property type="evidence" value="ECO:0007669"/>
    <property type="project" value="TreeGrafter"/>
</dbReference>
<organism evidence="4 5">
    <name type="scientific">Winkia neuii</name>
    <dbReference type="NCBI Taxonomy" id="33007"/>
    <lineage>
        <taxon>Bacteria</taxon>
        <taxon>Bacillati</taxon>
        <taxon>Actinomycetota</taxon>
        <taxon>Actinomycetes</taxon>
        <taxon>Actinomycetales</taxon>
        <taxon>Actinomycetaceae</taxon>
        <taxon>Winkia</taxon>
    </lineage>
</organism>
<evidence type="ECO:0000313" key="5">
    <source>
        <dbReference type="Proteomes" id="UP000235122"/>
    </source>
</evidence>
<dbReference type="InterPro" id="IPR018321">
    <property type="entry name" value="Glucosamine6P_isomerase_CS"/>
</dbReference>
<evidence type="ECO:0000256" key="1">
    <source>
        <dbReference type="ARBA" id="ARBA00022801"/>
    </source>
</evidence>
<evidence type="ECO:0000259" key="3">
    <source>
        <dbReference type="Pfam" id="PF01182"/>
    </source>
</evidence>
<dbReference type="Proteomes" id="UP000235122">
    <property type="component" value="Unassembled WGS sequence"/>
</dbReference>
<feature type="domain" description="Glucosamine/galactosamine-6-phosphate isomerase" evidence="3">
    <location>
        <begin position="29"/>
        <end position="228"/>
    </location>
</feature>
<dbReference type="SUPFAM" id="SSF100950">
    <property type="entry name" value="NagB/RpiA/CoA transferase-like"/>
    <property type="match status" value="1"/>
</dbReference>
<protein>
    <submittedName>
        <fullName evidence="4">Glucosamine-6-phosphate deaminase</fullName>
    </submittedName>
</protein>
<dbReference type="GO" id="GO:0042802">
    <property type="term" value="F:identical protein binding"/>
    <property type="evidence" value="ECO:0007669"/>
    <property type="project" value="TreeGrafter"/>
</dbReference>
<dbReference type="PANTHER" id="PTHR11280">
    <property type="entry name" value="GLUCOSAMINE-6-PHOSPHATE ISOMERASE"/>
    <property type="match status" value="1"/>
</dbReference>
<dbReference type="GO" id="GO:0004342">
    <property type="term" value="F:glucosamine-6-phosphate deaminase activity"/>
    <property type="evidence" value="ECO:0007669"/>
    <property type="project" value="InterPro"/>
</dbReference>
<keyword evidence="5" id="KW-1185">Reference proteome</keyword>
<evidence type="ECO:0000256" key="2">
    <source>
        <dbReference type="ARBA" id="ARBA00023277"/>
    </source>
</evidence>